<accession>A0A8H3TND9</accession>
<gene>
    <name evidence="8" type="ORF">NliqN6_0649</name>
</gene>
<dbReference type="GO" id="GO:0016020">
    <property type="term" value="C:membrane"/>
    <property type="evidence" value="ECO:0007669"/>
    <property type="project" value="UniProtKB-SubCell"/>
</dbReference>
<dbReference type="EMBL" id="BLZA01000007">
    <property type="protein sequence ID" value="GHJ84247.1"/>
    <property type="molecule type" value="Genomic_DNA"/>
</dbReference>
<evidence type="ECO:0000256" key="4">
    <source>
        <dbReference type="ARBA" id="ARBA00022989"/>
    </source>
</evidence>
<dbReference type="OrthoDB" id="2962993at2759"/>
<feature type="transmembrane region" description="Helical" evidence="6">
    <location>
        <begin position="115"/>
        <end position="134"/>
    </location>
</feature>
<feature type="transmembrane region" description="Helical" evidence="6">
    <location>
        <begin position="196"/>
        <end position="217"/>
    </location>
</feature>
<evidence type="ECO:0000313" key="9">
    <source>
        <dbReference type="Proteomes" id="UP000620104"/>
    </source>
</evidence>
<dbReference type="PANTHER" id="PTHR43791:SF19">
    <property type="entry name" value="TRANSPORTER, PUTATIVE (AFU_ORTHOLOGUE AFUA_1G01812)-RELATED"/>
    <property type="match status" value="1"/>
</dbReference>
<evidence type="ECO:0000256" key="1">
    <source>
        <dbReference type="ARBA" id="ARBA00004141"/>
    </source>
</evidence>
<evidence type="ECO:0000256" key="5">
    <source>
        <dbReference type="ARBA" id="ARBA00023136"/>
    </source>
</evidence>
<keyword evidence="5 6" id="KW-0472">Membrane</keyword>
<keyword evidence="3 6" id="KW-0812">Transmembrane</keyword>
<dbReference type="InterPro" id="IPR011701">
    <property type="entry name" value="MFS"/>
</dbReference>
<dbReference type="FunFam" id="1.20.1250.20:FF:000068">
    <property type="entry name" value="MFS general substrate transporter"/>
    <property type="match status" value="1"/>
</dbReference>
<protein>
    <recommendedName>
        <fullName evidence="7">Major facilitator superfamily (MFS) profile domain-containing protein</fullName>
    </recommendedName>
</protein>
<keyword evidence="2" id="KW-0813">Transport</keyword>
<dbReference type="InterPro" id="IPR020846">
    <property type="entry name" value="MFS_dom"/>
</dbReference>
<organism evidence="8 9">
    <name type="scientific">Naganishia liquefaciens</name>
    <dbReference type="NCBI Taxonomy" id="104408"/>
    <lineage>
        <taxon>Eukaryota</taxon>
        <taxon>Fungi</taxon>
        <taxon>Dikarya</taxon>
        <taxon>Basidiomycota</taxon>
        <taxon>Agaricomycotina</taxon>
        <taxon>Tremellomycetes</taxon>
        <taxon>Filobasidiales</taxon>
        <taxon>Filobasidiaceae</taxon>
        <taxon>Naganishia</taxon>
    </lineage>
</organism>
<sequence>MEKQEAYHIEEKYTPTGEHVEYVDSSSTSLEGGSSINEKALIRKTDYRLVPWLSLLYLLSFLDRSNIGNANLFGLSKHLKLTQNEYSACLAVFFAFYVLFEVPSNMCMKAWRPSMWLPIIMLGWGVVMIGMGFVKNFEGLLVARIFLGITEAGLFPGVRQVAGSNCSYCPSDHRFSRSDSFYLTQWYRRYEINFRIALFFSAATAAGAFGGLLARLINEMDGVAGYHGWQWIFILEGIATVVVAAASFWMLYDYPDTAKFLTTEEKHFMQARLALDNDGCSQAFKYKFVKDAFLDWKVWVFAAMFQGALMPVYCFSLFAPTLTANLGYTAARAQLMSTPPYVLAAITTVAAGFMSDRLQKRGIVAIIFASIGALGFILLTVTKIPGVNYTGMFFAAAGVYPLIPVVVSWGSNNCGGSLKKGVATAIIVSVGNAGGVISSFIYPAADKPRYFKGHSINIAYCAFVIFSAAFMSWYLGNQNKKKAARNAARGHAWTDAEKVEHEDRGDDVDWFRYTI</sequence>
<evidence type="ECO:0000313" key="8">
    <source>
        <dbReference type="EMBL" id="GHJ84247.1"/>
    </source>
</evidence>
<name>A0A8H3TND9_9TREE</name>
<evidence type="ECO:0000256" key="2">
    <source>
        <dbReference type="ARBA" id="ARBA00022448"/>
    </source>
</evidence>
<evidence type="ECO:0000256" key="3">
    <source>
        <dbReference type="ARBA" id="ARBA00022692"/>
    </source>
</evidence>
<dbReference type="AlphaFoldDB" id="A0A8H3TND9"/>
<dbReference type="FunFam" id="1.20.1250.20:FF:000057">
    <property type="entry name" value="MFS general substrate transporter"/>
    <property type="match status" value="1"/>
</dbReference>
<dbReference type="GO" id="GO:0022857">
    <property type="term" value="F:transmembrane transporter activity"/>
    <property type="evidence" value="ECO:0007669"/>
    <property type="project" value="InterPro"/>
</dbReference>
<keyword evidence="9" id="KW-1185">Reference proteome</keyword>
<dbReference type="PROSITE" id="PS50850">
    <property type="entry name" value="MFS"/>
    <property type="match status" value="1"/>
</dbReference>
<evidence type="ECO:0000259" key="7">
    <source>
        <dbReference type="PROSITE" id="PS50850"/>
    </source>
</evidence>
<dbReference type="Proteomes" id="UP000620104">
    <property type="component" value="Unassembled WGS sequence"/>
</dbReference>
<feature type="transmembrane region" description="Helical" evidence="6">
    <location>
        <begin position="422"/>
        <end position="445"/>
    </location>
</feature>
<dbReference type="SUPFAM" id="SSF103473">
    <property type="entry name" value="MFS general substrate transporter"/>
    <property type="match status" value="1"/>
</dbReference>
<proteinExistence type="predicted"/>
<feature type="transmembrane region" description="Helical" evidence="6">
    <location>
        <begin position="338"/>
        <end position="355"/>
    </location>
</feature>
<feature type="transmembrane region" description="Helical" evidence="6">
    <location>
        <begin position="86"/>
        <end position="103"/>
    </location>
</feature>
<evidence type="ECO:0000256" key="6">
    <source>
        <dbReference type="SAM" id="Phobius"/>
    </source>
</evidence>
<comment type="subcellular location">
    <subcellularLocation>
        <location evidence="1">Membrane</location>
        <topology evidence="1">Multi-pass membrane protein</topology>
    </subcellularLocation>
</comment>
<dbReference type="Pfam" id="PF07690">
    <property type="entry name" value="MFS_1"/>
    <property type="match status" value="2"/>
</dbReference>
<feature type="transmembrane region" description="Helical" evidence="6">
    <location>
        <begin position="298"/>
        <end position="318"/>
    </location>
</feature>
<feature type="transmembrane region" description="Helical" evidence="6">
    <location>
        <begin position="457"/>
        <end position="476"/>
    </location>
</feature>
<feature type="transmembrane region" description="Helical" evidence="6">
    <location>
        <begin position="387"/>
        <end position="410"/>
    </location>
</feature>
<feature type="transmembrane region" description="Helical" evidence="6">
    <location>
        <begin position="362"/>
        <end position="381"/>
    </location>
</feature>
<dbReference type="InterPro" id="IPR036259">
    <property type="entry name" value="MFS_trans_sf"/>
</dbReference>
<dbReference type="Gene3D" id="1.20.1250.20">
    <property type="entry name" value="MFS general substrate transporter like domains"/>
    <property type="match status" value="2"/>
</dbReference>
<feature type="domain" description="Major facilitator superfamily (MFS) profile" evidence="7">
    <location>
        <begin position="49"/>
        <end position="480"/>
    </location>
</feature>
<keyword evidence="4 6" id="KW-1133">Transmembrane helix</keyword>
<feature type="transmembrane region" description="Helical" evidence="6">
    <location>
        <begin position="229"/>
        <end position="252"/>
    </location>
</feature>
<dbReference type="PANTHER" id="PTHR43791">
    <property type="entry name" value="PERMEASE-RELATED"/>
    <property type="match status" value="1"/>
</dbReference>
<comment type="caution">
    <text evidence="8">The sequence shown here is derived from an EMBL/GenBank/DDBJ whole genome shotgun (WGS) entry which is preliminary data.</text>
</comment>
<reference evidence="8" key="1">
    <citation type="submission" date="2020-07" db="EMBL/GenBank/DDBJ databases">
        <title>Draft Genome Sequence of a Deep-Sea Yeast, Naganishia (Cryptococcus) liquefaciens strain N6.</title>
        <authorList>
            <person name="Han Y.W."/>
            <person name="Kajitani R."/>
            <person name="Morimoto H."/>
            <person name="Parhat M."/>
            <person name="Tsubouchi H."/>
            <person name="Bakenova O."/>
            <person name="Ogata M."/>
            <person name="Argunhan B."/>
            <person name="Aoki R."/>
            <person name="Kajiwara S."/>
            <person name="Itoh T."/>
            <person name="Iwasaki H."/>
        </authorList>
    </citation>
    <scope>NUCLEOTIDE SEQUENCE</scope>
    <source>
        <strain evidence="8">N6</strain>
    </source>
</reference>